<keyword evidence="3" id="KW-1185">Reference proteome</keyword>
<dbReference type="PROSITE" id="PS50209">
    <property type="entry name" value="CARD"/>
    <property type="match status" value="1"/>
</dbReference>
<proteinExistence type="predicted"/>
<organism evidence="2 3">
    <name type="scientific">Bacillus tequilensis</name>
    <dbReference type="NCBI Taxonomy" id="227866"/>
    <lineage>
        <taxon>Bacteria</taxon>
        <taxon>Bacillati</taxon>
        <taxon>Bacillota</taxon>
        <taxon>Bacilli</taxon>
        <taxon>Bacillales</taxon>
        <taxon>Bacillaceae</taxon>
        <taxon>Bacillus</taxon>
    </lineage>
</organism>
<feature type="domain" description="CARD" evidence="1">
    <location>
        <begin position="1"/>
        <end position="78"/>
    </location>
</feature>
<dbReference type="EMBL" id="CP048852">
    <property type="protein sequence ID" value="QIW80752.1"/>
    <property type="molecule type" value="Genomic_DNA"/>
</dbReference>
<protein>
    <recommendedName>
        <fullName evidence="1">CARD domain-containing protein</fullName>
    </recommendedName>
</protein>
<dbReference type="KEGG" id="bteq:G4P54_13570"/>
<dbReference type="Proteomes" id="UP000501914">
    <property type="component" value="Chromosome"/>
</dbReference>
<name>A0A6H0WJM3_9BACI</name>
<reference evidence="2 3" key="1">
    <citation type="submission" date="2020-02" db="EMBL/GenBank/DDBJ databases">
        <title>Genome sequencing, annotation and comparative genomic analysis of Bacillus tequilensis EA-CB0015, an effective biological control agent against Pseudocercospora fijiensis in banana plants.</title>
        <authorList>
            <person name="Cuellar-Gaviria T.Z."/>
            <person name="Ju K.-S."/>
            <person name="Villegas-Escobar V."/>
        </authorList>
    </citation>
    <scope>NUCLEOTIDE SEQUENCE [LARGE SCALE GENOMIC DNA]</scope>
    <source>
        <strain evidence="2 3">EA-CB0015</strain>
    </source>
</reference>
<dbReference type="InterPro" id="IPR001315">
    <property type="entry name" value="CARD"/>
</dbReference>
<dbReference type="AlphaFoldDB" id="A0A6H0WJM3"/>
<evidence type="ECO:0000313" key="3">
    <source>
        <dbReference type="Proteomes" id="UP000501914"/>
    </source>
</evidence>
<evidence type="ECO:0000313" key="2">
    <source>
        <dbReference type="EMBL" id="QIW80752.1"/>
    </source>
</evidence>
<gene>
    <name evidence="2" type="ORF">G4P54_13570</name>
</gene>
<accession>A0A6H0WJM3</accession>
<dbReference type="RefSeq" id="WP_167872931.1">
    <property type="nucleotide sequence ID" value="NZ_CP048852.1"/>
</dbReference>
<sequence>MEKTINVNQQHLLEQLAGGSVNCQCTIEALIDILIDKKVFTEEEEFVKYQMHHLEHSADEHSAELLGISKEDYIKSRK</sequence>
<evidence type="ECO:0000259" key="1">
    <source>
        <dbReference type="PROSITE" id="PS50209"/>
    </source>
</evidence>